<keyword evidence="3" id="KW-0677">Repeat</keyword>
<evidence type="ECO:0000256" key="1">
    <source>
        <dbReference type="ARBA" id="ARBA00013699"/>
    </source>
</evidence>
<dbReference type="Pfam" id="PF24681">
    <property type="entry name" value="Kelch_KLHDC2_KLHL20_DRC7"/>
    <property type="match status" value="1"/>
</dbReference>
<accession>A0A5E4MXB2</accession>
<sequence length="585" mass="67302">MTISVKPLDYEKHSLKRSLVQNIGTALTSKIVVLKRKKEFYWSELAFNTTDVTLVVNNQEISANKYVLASNSEYFNRMFTSSFKETKNDKVDIIDLGDYETLSTLIDFFYTSSLTITELNVQELLISANELLLDDVQDACVDLLKSVIDIENCFNMKNLASSLGLDYLYAVCLKFMFNNFRLVANNQEFLTITYNEIIFFIKDDDLFANEEMVYDVVMKWIRHNPLIRFKYSSELLWYVRLPLILNTYQGIINIHELACAKINSLSSFRKEHRKPFRKAILMFSFAPMKLSPEWYDATSNKWKICTEENCPCKILHLNLSPPEYLSTCYLLNDGRLFAVGGFDSGQGMKSAYIFNLKRNTWFDIPNMNYGRIKPHIMQLKLKVFVIGGCSEENFHTVEYFDLETHQWVVVKNKDVGTSSLNSCTYAACVNEFIYSIEPCGSGYYNSLNDEWNSIVQLPIIMQGAAVCTLNNNIYVIGGRFEDNYLKSVFAYCTDTKVWVAIADMNCPRSYSGAVVMNGFIYVFGGKADEGSYLNTFEIYDSHENKWTLSNTLMENGCISIDAFVVDKSCILFQKLFKCTIRNIIH</sequence>
<reference evidence="6 7" key="1">
    <citation type="submission" date="2019-08" db="EMBL/GenBank/DDBJ databases">
        <authorList>
            <person name="Alioto T."/>
            <person name="Alioto T."/>
            <person name="Gomez Garrido J."/>
        </authorList>
    </citation>
    <scope>NUCLEOTIDE SEQUENCE [LARGE SCALE GENOMIC DNA]</scope>
</reference>
<dbReference type="SUPFAM" id="SSF54695">
    <property type="entry name" value="POZ domain"/>
    <property type="match status" value="1"/>
</dbReference>
<dbReference type="PANTHER" id="PTHR45632:SF3">
    <property type="entry name" value="KELCH-LIKE PROTEIN 32"/>
    <property type="match status" value="1"/>
</dbReference>
<dbReference type="Gene3D" id="3.30.710.10">
    <property type="entry name" value="Potassium Channel Kv1.1, Chain A"/>
    <property type="match status" value="1"/>
</dbReference>
<evidence type="ECO:0000256" key="2">
    <source>
        <dbReference type="ARBA" id="ARBA00022441"/>
    </source>
</evidence>
<evidence type="ECO:0000256" key="4">
    <source>
        <dbReference type="ARBA" id="ARBA00043912"/>
    </source>
</evidence>
<dbReference type="PANTHER" id="PTHR45632">
    <property type="entry name" value="LD33804P"/>
    <property type="match status" value="1"/>
</dbReference>
<dbReference type="GO" id="GO:0003779">
    <property type="term" value="F:actin binding"/>
    <property type="evidence" value="ECO:0007669"/>
    <property type="project" value="UniProtKB-KW"/>
</dbReference>
<dbReference type="Proteomes" id="UP000325440">
    <property type="component" value="Unassembled WGS sequence"/>
</dbReference>
<dbReference type="UniPathway" id="UPA00143"/>
<dbReference type="InterPro" id="IPR006652">
    <property type="entry name" value="Kelch_1"/>
</dbReference>
<dbReference type="GO" id="GO:0016567">
    <property type="term" value="P:protein ubiquitination"/>
    <property type="evidence" value="ECO:0007669"/>
    <property type="project" value="UniProtKB-UniPathway"/>
</dbReference>
<gene>
    <name evidence="6" type="ORF">CINCED_3A022157</name>
</gene>
<dbReference type="EMBL" id="CABPRJ010001008">
    <property type="protein sequence ID" value="VVC34696.1"/>
    <property type="molecule type" value="Genomic_DNA"/>
</dbReference>
<dbReference type="InterPro" id="IPR000210">
    <property type="entry name" value="BTB/POZ_dom"/>
</dbReference>
<dbReference type="AlphaFoldDB" id="A0A5E4MXB2"/>
<keyword evidence="2" id="KW-0880">Kelch repeat</keyword>
<dbReference type="Pfam" id="PF07707">
    <property type="entry name" value="BACK"/>
    <property type="match status" value="1"/>
</dbReference>
<comment type="function">
    <text evidence="4">Probable substrate-specific adapter of an E3 ubiquitin-protein ligase complex which mediates the ubiquitination and subsequent proteasomal degradation of target proteins. May have a role in synapse differentiation and growth.</text>
</comment>
<dbReference type="SUPFAM" id="SSF50965">
    <property type="entry name" value="Galactose oxidase, central domain"/>
    <property type="match status" value="1"/>
</dbReference>
<keyword evidence="7" id="KW-1185">Reference proteome</keyword>
<dbReference type="Pfam" id="PF01344">
    <property type="entry name" value="Kelch_1"/>
    <property type="match status" value="2"/>
</dbReference>
<dbReference type="Gene3D" id="1.25.40.420">
    <property type="match status" value="1"/>
</dbReference>
<evidence type="ECO:0000256" key="3">
    <source>
        <dbReference type="ARBA" id="ARBA00022737"/>
    </source>
</evidence>
<dbReference type="SMART" id="SM00612">
    <property type="entry name" value="Kelch"/>
    <property type="match status" value="4"/>
</dbReference>
<dbReference type="InterPro" id="IPR011333">
    <property type="entry name" value="SKP1/BTB/POZ_sf"/>
</dbReference>
<dbReference type="OrthoDB" id="6591315at2759"/>
<protein>
    <recommendedName>
        <fullName evidence="1">Kelch-like protein diablo</fullName>
    </recommendedName>
</protein>
<dbReference type="Pfam" id="PF00651">
    <property type="entry name" value="BTB"/>
    <property type="match status" value="1"/>
</dbReference>
<organism evidence="6 7">
    <name type="scientific">Cinara cedri</name>
    <dbReference type="NCBI Taxonomy" id="506608"/>
    <lineage>
        <taxon>Eukaryota</taxon>
        <taxon>Metazoa</taxon>
        <taxon>Ecdysozoa</taxon>
        <taxon>Arthropoda</taxon>
        <taxon>Hexapoda</taxon>
        <taxon>Insecta</taxon>
        <taxon>Pterygota</taxon>
        <taxon>Neoptera</taxon>
        <taxon>Paraneoptera</taxon>
        <taxon>Hemiptera</taxon>
        <taxon>Sternorrhyncha</taxon>
        <taxon>Aphidomorpha</taxon>
        <taxon>Aphidoidea</taxon>
        <taxon>Aphididae</taxon>
        <taxon>Lachninae</taxon>
        <taxon>Cinara</taxon>
    </lineage>
</organism>
<dbReference type="PROSITE" id="PS50097">
    <property type="entry name" value="BTB"/>
    <property type="match status" value="1"/>
</dbReference>
<dbReference type="Gene3D" id="2.120.10.80">
    <property type="entry name" value="Kelch-type beta propeller"/>
    <property type="match status" value="2"/>
</dbReference>
<feature type="domain" description="BTB" evidence="5">
    <location>
        <begin position="50"/>
        <end position="118"/>
    </location>
</feature>
<dbReference type="SMART" id="SM00875">
    <property type="entry name" value="BACK"/>
    <property type="match status" value="1"/>
</dbReference>
<dbReference type="PIRSF" id="PIRSF037037">
    <property type="entry name" value="Kelch-like_protein_gigaxonin"/>
    <property type="match status" value="1"/>
</dbReference>
<evidence type="ECO:0000259" key="5">
    <source>
        <dbReference type="PROSITE" id="PS50097"/>
    </source>
</evidence>
<dbReference type="InterPro" id="IPR017096">
    <property type="entry name" value="BTB-kelch_protein"/>
</dbReference>
<dbReference type="InterPro" id="IPR015915">
    <property type="entry name" value="Kelch-typ_b-propeller"/>
</dbReference>
<dbReference type="InterPro" id="IPR011705">
    <property type="entry name" value="BACK"/>
</dbReference>
<name>A0A5E4MXB2_9HEMI</name>
<evidence type="ECO:0000313" key="7">
    <source>
        <dbReference type="Proteomes" id="UP000325440"/>
    </source>
</evidence>
<dbReference type="SMART" id="SM00225">
    <property type="entry name" value="BTB"/>
    <property type="match status" value="1"/>
</dbReference>
<evidence type="ECO:0000313" key="6">
    <source>
        <dbReference type="EMBL" id="VVC34696.1"/>
    </source>
</evidence>
<proteinExistence type="predicted"/>
<dbReference type="InterPro" id="IPR011043">
    <property type="entry name" value="Gal_Oxase/kelch_b-propeller"/>
</dbReference>